<dbReference type="Proteomes" id="UP001597419">
    <property type="component" value="Unassembled WGS sequence"/>
</dbReference>
<evidence type="ECO:0000313" key="3">
    <source>
        <dbReference type="Proteomes" id="UP001597419"/>
    </source>
</evidence>
<dbReference type="EMBL" id="JBHUKU010000009">
    <property type="protein sequence ID" value="MFD2460614.1"/>
    <property type="molecule type" value="Genomic_DNA"/>
</dbReference>
<evidence type="ECO:0000256" key="1">
    <source>
        <dbReference type="SAM" id="MobiDB-lite"/>
    </source>
</evidence>
<feature type="region of interest" description="Disordered" evidence="1">
    <location>
        <begin position="76"/>
        <end position="108"/>
    </location>
</feature>
<proteinExistence type="predicted"/>
<keyword evidence="3" id="KW-1185">Reference proteome</keyword>
<accession>A0ABW5GIF2</accession>
<reference evidence="3" key="1">
    <citation type="journal article" date="2019" name="Int. J. Syst. Evol. Microbiol.">
        <title>The Global Catalogue of Microorganisms (GCM) 10K type strain sequencing project: providing services to taxonomists for standard genome sequencing and annotation.</title>
        <authorList>
            <consortium name="The Broad Institute Genomics Platform"/>
            <consortium name="The Broad Institute Genome Sequencing Center for Infectious Disease"/>
            <person name="Wu L."/>
            <person name="Ma J."/>
        </authorList>
    </citation>
    <scope>NUCLEOTIDE SEQUENCE [LARGE SCALE GENOMIC DNA]</scope>
    <source>
        <strain evidence="3">CGMCC 4.7643</strain>
    </source>
</reference>
<dbReference type="RefSeq" id="WP_345393873.1">
    <property type="nucleotide sequence ID" value="NZ_BAABHG010000006.1"/>
</dbReference>
<evidence type="ECO:0000313" key="2">
    <source>
        <dbReference type="EMBL" id="MFD2460614.1"/>
    </source>
</evidence>
<feature type="compositionally biased region" description="Low complexity" evidence="1">
    <location>
        <begin position="90"/>
        <end position="108"/>
    </location>
</feature>
<organism evidence="2 3">
    <name type="scientific">Amycolatopsis samaneae</name>
    <dbReference type="NCBI Taxonomy" id="664691"/>
    <lineage>
        <taxon>Bacteria</taxon>
        <taxon>Bacillati</taxon>
        <taxon>Actinomycetota</taxon>
        <taxon>Actinomycetes</taxon>
        <taxon>Pseudonocardiales</taxon>
        <taxon>Pseudonocardiaceae</taxon>
        <taxon>Amycolatopsis</taxon>
    </lineage>
</organism>
<comment type="caution">
    <text evidence="2">The sequence shown here is derived from an EMBL/GenBank/DDBJ whole genome shotgun (WGS) entry which is preliminary data.</text>
</comment>
<feature type="compositionally biased region" description="Basic and acidic residues" evidence="1">
    <location>
        <begin position="76"/>
        <end position="86"/>
    </location>
</feature>
<protein>
    <submittedName>
        <fullName evidence="2">Uncharacterized protein</fullName>
    </submittedName>
</protein>
<sequence length="108" mass="11294">MDESDALGIDVYALDDRFGGSSTAVTMAPARRRWPSTETGTTSTRTHARAAVDVVSDRLAAVDQARGELSAAEELREAEKLRRGDAEAQPVRAGSAGSARAPGVVPAQ</sequence>
<name>A0ABW5GIF2_9PSEU</name>
<gene>
    <name evidence="2" type="ORF">ACFSYJ_18555</name>
</gene>